<dbReference type="EMBL" id="QSGO01000003">
    <property type="protein sequence ID" value="RHB37040.1"/>
    <property type="molecule type" value="Genomic_DNA"/>
</dbReference>
<evidence type="ECO:0000259" key="2">
    <source>
        <dbReference type="Pfam" id="PF01523"/>
    </source>
</evidence>
<sequence>MISDSNKKLAQWAMDYALKNGCQQAKVNLYAGSNSSFELRDAKMDRLQQASENGLTIFLYVNGRYGTYSTNRLDKKELETFIKNGIDSTRYLAKDEARVLPDASRYYKGGSPDLKLLDAKFSSIRPDDKVALAKAVAEEALGRDDRIISVSSSYSDGDNFGYRITSNGFEGETKSSWYSLYAEVAIKGEGEARPSAGWYESSLYFDKLVKEGVGQKALERVLRKVGQRKAKSGKYTMVVDPMNVSQLLSPLVDALYGSSLQQKNSFLLDKLNEKVLADKMTLIDEPHLQQASGARYFDSEGVATERRPVFENGVLKTYFIDTYNARKMGVSPTINSPSILVMQTGLKDLDGLVAGVDHGILVTGFNGGNCNSSTGDFSYGIEGFLIENGKLTQPVSEMNVTGNMLTLWSSLSETGNDPRLSSSWRIPSLVFEGVDFSGL</sequence>
<dbReference type="InterPro" id="IPR047657">
    <property type="entry name" value="PmbA"/>
</dbReference>
<dbReference type="SUPFAM" id="SSF111283">
    <property type="entry name" value="Putative modulator of DNA gyrase, PmbA/TldD"/>
    <property type="match status" value="1"/>
</dbReference>
<evidence type="ECO:0000313" key="5">
    <source>
        <dbReference type="EMBL" id="RHB37040.1"/>
    </source>
</evidence>
<evidence type="ECO:0000259" key="4">
    <source>
        <dbReference type="Pfam" id="PF19290"/>
    </source>
</evidence>
<dbReference type="Gene3D" id="3.30.2290.10">
    <property type="entry name" value="PmbA/TldD superfamily"/>
    <property type="match status" value="1"/>
</dbReference>
<proteinExistence type="inferred from homology"/>
<dbReference type="Proteomes" id="UP000284379">
    <property type="component" value="Unassembled WGS sequence"/>
</dbReference>
<evidence type="ECO:0000313" key="6">
    <source>
        <dbReference type="Proteomes" id="UP000284379"/>
    </source>
</evidence>
<dbReference type="GeneID" id="69504774"/>
<dbReference type="InterPro" id="IPR036059">
    <property type="entry name" value="TldD/PmbA_sf"/>
</dbReference>
<dbReference type="Pfam" id="PF01523">
    <property type="entry name" value="PmbA_TldD_1st"/>
    <property type="match status" value="1"/>
</dbReference>
<dbReference type="GO" id="GO:0008237">
    <property type="term" value="F:metallopeptidase activity"/>
    <property type="evidence" value="ECO:0007669"/>
    <property type="project" value="InterPro"/>
</dbReference>
<evidence type="ECO:0000259" key="3">
    <source>
        <dbReference type="Pfam" id="PF19289"/>
    </source>
</evidence>
<comment type="similarity">
    <text evidence="1">Belongs to the peptidase U62 family.</text>
</comment>
<evidence type="ECO:0000256" key="1">
    <source>
        <dbReference type="ARBA" id="ARBA00005836"/>
    </source>
</evidence>
<dbReference type="PANTHER" id="PTHR43421">
    <property type="entry name" value="METALLOPROTEASE PMBA"/>
    <property type="match status" value="1"/>
</dbReference>
<dbReference type="InterPro" id="IPR002510">
    <property type="entry name" value="Metalloprtase-TldD/E_N"/>
</dbReference>
<feature type="domain" description="Metalloprotease TldD/E C-terminal" evidence="3">
    <location>
        <begin position="232"/>
        <end position="438"/>
    </location>
</feature>
<name>A0A413VTV5_9BACE</name>
<organism evidence="5 6">
    <name type="scientific">Bacteroides nordii</name>
    <dbReference type="NCBI Taxonomy" id="291645"/>
    <lineage>
        <taxon>Bacteria</taxon>
        <taxon>Pseudomonadati</taxon>
        <taxon>Bacteroidota</taxon>
        <taxon>Bacteroidia</taxon>
        <taxon>Bacteroidales</taxon>
        <taxon>Bacteroidaceae</taxon>
        <taxon>Bacteroides</taxon>
    </lineage>
</organism>
<feature type="domain" description="Metalloprotease TldD/E N-terminal" evidence="2">
    <location>
        <begin position="29"/>
        <end position="86"/>
    </location>
</feature>
<accession>A0A413VTV5</accession>
<reference evidence="5 6" key="1">
    <citation type="submission" date="2018-08" db="EMBL/GenBank/DDBJ databases">
        <title>A genome reference for cultivated species of the human gut microbiota.</title>
        <authorList>
            <person name="Zou Y."/>
            <person name="Xue W."/>
            <person name="Luo G."/>
        </authorList>
    </citation>
    <scope>NUCLEOTIDE SEQUENCE [LARGE SCALE GENOMIC DNA]</scope>
    <source>
        <strain evidence="5 6">AM40-30BH</strain>
    </source>
</reference>
<protein>
    <submittedName>
        <fullName evidence="5">TldD/PmbA family protein</fullName>
    </submittedName>
</protein>
<dbReference type="GO" id="GO:0005829">
    <property type="term" value="C:cytosol"/>
    <property type="evidence" value="ECO:0007669"/>
    <property type="project" value="TreeGrafter"/>
</dbReference>
<comment type="caution">
    <text evidence="5">The sequence shown here is derived from an EMBL/GenBank/DDBJ whole genome shotgun (WGS) entry which is preliminary data.</text>
</comment>
<dbReference type="InterPro" id="IPR045570">
    <property type="entry name" value="Metalloprtase-TldD/E_cen_dom"/>
</dbReference>
<dbReference type="AlphaFoldDB" id="A0A413VTV5"/>
<gene>
    <name evidence="5" type="ORF">DW888_05680</name>
</gene>
<dbReference type="InterPro" id="IPR035068">
    <property type="entry name" value="TldD/PmbA_N"/>
</dbReference>
<dbReference type="RefSeq" id="WP_025867685.1">
    <property type="nucleotide sequence ID" value="NZ_CABJFV010000003.1"/>
</dbReference>
<dbReference type="Pfam" id="PF19289">
    <property type="entry name" value="PmbA_TldD_3rd"/>
    <property type="match status" value="1"/>
</dbReference>
<dbReference type="InterPro" id="IPR045569">
    <property type="entry name" value="Metalloprtase-TldD/E_C"/>
</dbReference>
<dbReference type="GO" id="GO:0006508">
    <property type="term" value="P:proteolysis"/>
    <property type="evidence" value="ECO:0007669"/>
    <property type="project" value="InterPro"/>
</dbReference>
<dbReference type="Pfam" id="PF19290">
    <property type="entry name" value="PmbA_TldD_2nd"/>
    <property type="match status" value="1"/>
</dbReference>
<feature type="domain" description="Metalloprotease TldD/E central" evidence="4">
    <location>
        <begin position="121"/>
        <end position="224"/>
    </location>
</feature>
<dbReference type="PANTHER" id="PTHR43421:SF1">
    <property type="entry name" value="METALLOPROTEASE PMBA"/>
    <property type="match status" value="1"/>
</dbReference>